<dbReference type="PROSITE" id="PS51257">
    <property type="entry name" value="PROKAR_LIPOPROTEIN"/>
    <property type="match status" value="1"/>
</dbReference>
<dbReference type="UniPathway" id="UPA00121">
    <property type="reaction ID" value="UER00344"/>
</dbReference>
<organism evidence="11 12">
    <name type="scientific">Artemisia annua</name>
    <name type="common">Sweet wormwood</name>
    <dbReference type="NCBI Taxonomy" id="35608"/>
    <lineage>
        <taxon>Eukaryota</taxon>
        <taxon>Viridiplantae</taxon>
        <taxon>Streptophyta</taxon>
        <taxon>Embryophyta</taxon>
        <taxon>Tracheophyta</taxon>
        <taxon>Spermatophyta</taxon>
        <taxon>Magnoliopsida</taxon>
        <taxon>eudicotyledons</taxon>
        <taxon>Gunneridae</taxon>
        <taxon>Pentapetalae</taxon>
        <taxon>asterids</taxon>
        <taxon>campanulids</taxon>
        <taxon>Asterales</taxon>
        <taxon>Asteraceae</taxon>
        <taxon>Asteroideae</taxon>
        <taxon>Anthemideae</taxon>
        <taxon>Artemisiinae</taxon>
        <taxon>Artemisia</taxon>
    </lineage>
</organism>
<evidence type="ECO:0000259" key="10">
    <source>
        <dbReference type="PROSITE" id="PS51671"/>
    </source>
</evidence>
<dbReference type="PANTHER" id="PTHR21022:SF20">
    <property type="entry name" value="AROGENATE DEHYDRATASE_PREPHENATE DEHYDRATASE 1, CHLOROPLASTIC"/>
    <property type="match status" value="1"/>
</dbReference>
<dbReference type="InterPro" id="IPR045865">
    <property type="entry name" value="ACT-like_dom_sf"/>
</dbReference>
<dbReference type="PROSITE" id="PS00857">
    <property type="entry name" value="PREPHENATE_DEHYDR_1"/>
    <property type="match status" value="1"/>
</dbReference>
<evidence type="ECO:0000313" key="11">
    <source>
        <dbReference type="EMBL" id="PWA94549.1"/>
    </source>
</evidence>
<dbReference type="InterPro" id="IPR002912">
    <property type="entry name" value="ACT_dom"/>
</dbReference>
<sequence length="395" mass="43962">MALKVLPMWAGANQSHSQLGASCFVQNKKKVHVFSSCRVNLAKCEILRHNNVEKKRLMSLYGTGSSSTDERIDESQITELKGFHKDLYSLPRPLSAVDRDPIGSNGTKVRVAYQGLPGTYSEIAALEAYPMCKTVPCDQIESVFKAVELWLVDKGVLPIENSVGGSIHRNYDLLLRHRLHIVGEVELVVNHYLLGLPGVRKEELTHVLSDPQALEQCEITLNKLGIVKVSTEDTAGAAQIVALDGIRETGAIATLQAAEIYGLDIVAQTIQDDSDNVTRFLILAREPIIPRIDKPHKTSIVFTLKEGPGVLFKALAVFAHRDINISKIDSRPQRNRPLRIVDDSNKGSPMYFDYLFYIDFEATMADPRAQLALTHLKEFATFLRVLGSYPIYKVL</sequence>
<evidence type="ECO:0000256" key="7">
    <source>
        <dbReference type="ARBA" id="ARBA00023239"/>
    </source>
</evidence>
<dbReference type="PROSITE" id="PS51671">
    <property type="entry name" value="ACT"/>
    <property type="match status" value="1"/>
</dbReference>
<dbReference type="InterPro" id="IPR018528">
    <property type="entry name" value="Preph_deHydtase_CS"/>
</dbReference>
<dbReference type="InterPro" id="IPR001086">
    <property type="entry name" value="Preph_deHydtase"/>
</dbReference>
<dbReference type="PROSITE" id="PS51171">
    <property type="entry name" value="PREPHENATE_DEHYDR_3"/>
    <property type="match status" value="1"/>
</dbReference>
<evidence type="ECO:0000256" key="4">
    <source>
        <dbReference type="ARBA" id="ARBA00022605"/>
    </source>
</evidence>
<dbReference type="STRING" id="35608.A0A2U1Q960"/>
<dbReference type="OrthoDB" id="2414662at2759"/>
<dbReference type="Proteomes" id="UP000245207">
    <property type="component" value="Unassembled WGS sequence"/>
</dbReference>
<proteinExistence type="predicted"/>
<dbReference type="AlphaFoldDB" id="A0A2U1Q960"/>
<comment type="catalytic activity">
    <reaction evidence="8">
        <text>L-arogenate + H(+) = L-phenylalanine + CO2 + H2O</text>
        <dbReference type="Rhea" id="RHEA:12536"/>
        <dbReference type="ChEBI" id="CHEBI:15377"/>
        <dbReference type="ChEBI" id="CHEBI:15378"/>
        <dbReference type="ChEBI" id="CHEBI:16526"/>
        <dbReference type="ChEBI" id="CHEBI:58095"/>
        <dbReference type="ChEBI" id="CHEBI:58180"/>
        <dbReference type="EC" id="4.2.1.91"/>
    </reaction>
    <physiologicalReaction direction="left-to-right" evidence="8">
        <dbReference type="Rhea" id="RHEA:12537"/>
    </physiologicalReaction>
</comment>
<comment type="caution">
    <text evidence="11">The sequence shown here is derived from an EMBL/GenBank/DDBJ whole genome shotgun (WGS) entry which is preliminary data.</text>
</comment>
<evidence type="ECO:0000256" key="2">
    <source>
        <dbReference type="ARBA" id="ARBA00004929"/>
    </source>
</evidence>
<feature type="domain" description="Prephenate dehydratase" evidence="9">
    <location>
        <begin position="110"/>
        <end position="285"/>
    </location>
</feature>
<keyword evidence="12" id="KW-1185">Reference proteome</keyword>
<feature type="domain" description="ACT" evidence="10">
    <location>
        <begin position="299"/>
        <end position="390"/>
    </location>
</feature>
<dbReference type="SUPFAM" id="SSF55021">
    <property type="entry name" value="ACT-like"/>
    <property type="match status" value="1"/>
</dbReference>
<evidence type="ECO:0000256" key="6">
    <source>
        <dbReference type="ARBA" id="ARBA00023222"/>
    </source>
</evidence>
<evidence type="ECO:0000256" key="3">
    <source>
        <dbReference type="ARBA" id="ARBA00013259"/>
    </source>
</evidence>
<dbReference type="GO" id="GO:0009094">
    <property type="term" value="P:L-phenylalanine biosynthetic process"/>
    <property type="evidence" value="ECO:0007669"/>
    <property type="project" value="UniProtKB-UniPathway"/>
</dbReference>
<dbReference type="Gene3D" id="3.40.190.10">
    <property type="entry name" value="Periplasmic binding protein-like II"/>
    <property type="match status" value="2"/>
</dbReference>
<dbReference type="GO" id="GO:0004664">
    <property type="term" value="F:prephenate dehydratase activity"/>
    <property type="evidence" value="ECO:0007669"/>
    <property type="project" value="InterPro"/>
</dbReference>
<protein>
    <recommendedName>
        <fullName evidence="3">arogenate dehydratase</fullName>
        <ecNumber evidence="3">4.2.1.91</ecNumber>
    </recommendedName>
</protein>
<dbReference type="CDD" id="cd13631">
    <property type="entry name" value="PBP2_Ct-PDT_like"/>
    <property type="match status" value="1"/>
</dbReference>
<dbReference type="GO" id="GO:0047769">
    <property type="term" value="F:arogenate dehydratase activity"/>
    <property type="evidence" value="ECO:0007669"/>
    <property type="project" value="UniProtKB-EC"/>
</dbReference>
<evidence type="ECO:0000313" key="12">
    <source>
        <dbReference type="Proteomes" id="UP000245207"/>
    </source>
</evidence>
<keyword evidence="5" id="KW-0057">Aromatic amino acid biosynthesis</keyword>
<evidence type="ECO:0000256" key="5">
    <source>
        <dbReference type="ARBA" id="ARBA00023141"/>
    </source>
</evidence>
<name>A0A2U1Q960_ARTAN</name>
<keyword evidence="4" id="KW-0028">Amino-acid biosynthesis</keyword>
<comment type="pathway">
    <text evidence="2">Amino-acid biosynthesis; L-phenylalanine biosynthesis; L-phenylalanine from L-arogenate: step 1/1.</text>
</comment>
<keyword evidence="6" id="KW-0584">Phenylalanine biosynthesis</keyword>
<dbReference type="CDD" id="cd04905">
    <property type="entry name" value="ACT_CM-PDT"/>
    <property type="match status" value="1"/>
</dbReference>
<comment type="subcellular location">
    <subcellularLocation>
        <location evidence="1">Plastid</location>
        <location evidence="1">Chloroplast stroma</location>
    </subcellularLocation>
</comment>
<keyword evidence="7" id="KW-0456">Lyase</keyword>
<dbReference type="PANTHER" id="PTHR21022">
    <property type="entry name" value="PREPHENATE DEHYDRATASE P PROTEIN"/>
    <property type="match status" value="1"/>
</dbReference>
<reference evidence="11 12" key="1">
    <citation type="journal article" date="2018" name="Mol. Plant">
        <title>The genome of Artemisia annua provides insight into the evolution of Asteraceae family and artemisinin biosynthesis.</title>
        <authorList>
            <person name="Shen Q."/>
            <person name="Zhang L."/>
            <person name="Liao Z."/>
            <person name="Wang S."/>
            <person name="Yan T."/>
            <person name="Shi P."/>
            <person name="Liu M."/>
            <person name="Fu X."/>
            <person name="Pan Q."/>
            <person name="Wang Y."/>
            <person name="Lv Z."/>
            <person name="Lu X."/>
            <person name="Zhang F."/>
            <person name="Jiang W."/>
            <person name="Ma Y."/>
            <person name="Chen M."/>
            <person name="Hao X."/>
            <person name="Li L."/>
            <person name="Tang Y."/>
            <person name="Lv G."/>
            <person name="Zhou Y."/>
            <person name="Sun X."/>
            <person name="Brodelius P.E."/>
            <person name="Rose J.K.C."/>
            <person name="Tang K."/>
        </authorList>
    </citation>
    <scope>NUCLEOTIDE SEQUENCE [LARGE SCALE GENOMIC DNA]</scope>
    <source>
        <strain evidence="12">cv. Huhao1</strain>
        <tissue evidence="11">Leaf</tissue>
    </source>
</reference>
<gene>
    <name evidence="11" type="ORF">CTI12_AA059360</name>
</gene>
<evidence type="ECO:0000256" key="1">
    <source>
        <dbReference type="ARBA" id="ARBA00004470"/>
    </source>
</evidence>
<accession>A0A2U1Q960</accession>
<dbReference type="GO" id="GO:0009570">
    <property type="term" value="C:chloroplast stroma"/>
    <property type="evidence" value="ECO:0007669"/>
    <property type="project" value="UniProtKB-SubCell"/>
</dbReference>
<dbReference type="SUPFAM" id="SSF53850">
    <property type="entry name" value="Periplasmic binding protein-like II"/>
    <property type="match status" value="1"/>
</dbReference>
<dbReference type="EC" id="4.2.1.91" evidence="3"/>
<evidence type="ECO:0000259" key="9">
    <source>
        <dbReference type="PROSITE" id="PS51171"/>
    </source>
</evidence>
<dbReference type="Gene3D" id="3.30.70.260">
    <property type="match status" value="1"/>
</dbReference>
<dbReference type="FunFam" id="3.40.190.10:FF:000031">
    <property type="entry name" value="Arogenate dehydratase"/>
    <property type="match status" value="1"/>
</dbReference>
<dbReference type="FunFam" id="3.30.70.260:FF:000028">
    <property type="entry name" value="Arogenate dehydratase"/>
    <property type="match status" value="1"/>
</dbReference>
<dbReference type="Pfam" id="PF00800">
    <property type="entry name" value="PDT"/>
    <property type="match status" value="1"/>
</dbReference>
<dbReference type="EMBL" id="PKPP01000306">
    <property type="protein sequence ID" value="PWA94549.1"/>
    <property type="molecule type" value="Genomic_DNA"/>
</dbReference>
<evidence type="ECO:0000256" key="8">
    <source>
        <dbReference type="ARBA" id="ARBA00050723"/>
    </source>
</evidence>